<proteinExistence type="predicted"/>
<evidence type="ECO:0000313" key="3">
    <source>
        <dbReference type="EMBL" id="EFP78666.1"/>
    </source>
</evidence>
<gene>
    <name evidence="3" type="ORF">PGTG_04622</name>
</gene>
<dbReference type="Proteomes" id="UP000008783">
    <property type="component" value="Unassembled WGS sequence"/>
</dbReference>
<dbReference type="Pfam" id="PF18802">
    <property type="entry name" value="CxC1"/>
    <property type="match status" value="1"/>
</dbReference>
<dbReference type="PANTHER" id="PTHR33096:SF1">
    <property type="entry name" value="CXC1-LIKE CYSTEINE CLUSTER ASSOCIATED WITH KDZ TRANSPOSASES DOMAIN-CONTAINING PROTEIN"/>
    <property type="match status" value="1"/>
</dbReference>
<feature type="region of interest" description="Disordered" evidence="1">
    <location>
        <begin position="1"/>
        <end position="24"/>
    </location>
</feature>
<feature type="domain" description="CxC1-like cysteine cluster associated with KDZ transposases" evidence="2">
    <location>
        <begin position="134"/>
        <end position="233"/>
    </location>
</feature>
<dbReference type="InParanoid" id="E3K2U7"/>
<dbReference type="KEGG" id="pgr:PGTG_04622"/>
<dbReference type="GeneID" id="10536519"/>
<dbReference type="PANTHER" id="PTHR33096">
    <property type="entry name" value="CXC2 DOMAIN-CONTAINING PROTEIN"/>
    <property type="match status" value="1"/>
</dbReference>
<keyword evidence="4" id="KW-1185">Reference proteome</keyword>
<name>E3K2U7_PUCGT</name>
<dbReference type="HOGENOM" id="CLU_011407_0_0_1"/>
<dbReference type="OrthoDB" id="2506814at2759"/>
<reference key="1">
    <citation type="submission" date="2007-01" db="EMBL/GenBank/DDBJ databases">
        <title>The Genome Sequence of Puccinia graminis f. sp. tritici Strain CRL 75-36-700-3.</title>
        <authorList>
            <consortium name="The Broad Institute Genome Sequencing Platform"/>
            <person name="Birren B."/>
            <person name="Lander E."/>
            <person name="Galagan J."/>
            <person name="Nusbaum C."/>
            <person name="Devon K."/>
            <person name="Cuomo C."/>
            <person name="Jaffe D."/>
            <person name="Butler J."/>
            <person name="Alvarez P."/>
            <person name="Gnerre S."/>
            <person name="Grabherr M."/>
            <person name="Mauceli E."/>
            <person name="Brockman W."/>
            <person name="Young S."/>
            <person name="LaButti K."/>
            <person name="Sykes S."/>
            <person name="DeCaprio D."/>
            <person name="Crawford M."/>
            <person name="Koehrsen M."/>
            <person name="Engels R."/>
            <person name="Montgomery P."/>
            <person name="Pearson M."/>
            <person name="Howarth C."/>
            <person name="Larson L."/>
            <person name="White J."/>
            <person name="Zeng Q."/>
            <person name="Kodira C."/>
            <person name="Yandava C."/>
            <person name="Alvarado L."/>
            <person name="O'Leary S."/>
            <person name="Szabo L."/>
            <person name="Dean R."/>
            <person name="Schein J."/>
        </authorList>
    </citation>
    <scope>NUCLEOTIDE SEQUENCE</scope>
    <source>
        <strain>CRL 75-36-700-3</strain>
    </source>
</reference>
<evidence type="ECO:0000259" key="2">
    <source>
        <dbReference type="Pfam" id="PF18802"/>
    </source>
</evidence>
<dbReference type="RefSeq" id="XP_003323085.1">
    <property type="nucleotide sequence ID" value="XM_003323037.1"/>
</dbReference>
<dbReference type="InterPro" id="IPR041320">
    <property type="entry name" value="CxC1"/>
</dbReference>
<evidence type="ECO:0000313" key="4">
    <source>
        <dbReference type="Proteomes" id="UP000008783"/>
    </source>
</evidence>
<accession>E3K2U7</accession>
<sequence>MPAFEGVGGRKKKRTRKPTTSTGIQLQQSLALEVVDAIRTSENISQEHITHDYQDHPSQLEIRKTYDYSTNQQETFEGQETAYDQPTDPQVDNLLAYLQTEDYKRKKLLEEKHWNEVFDGMFSCFYQCAARTSNWGDVAAWDCDWKEPCQCPRTRLRQVVLVDILTRRRTEVDFCGCHPDQVRLIQMGYIGGSPKFPQTAFSIRLLRFHHIIWKHSAVAMTPFAKAIDEFLDSNNPLILVNSNSEDSNNSFSVRQWRRPMSSAVDAYREMLRREKLLTEELLKMEPIDKLSAICPKCFGPPVPGKKENEPDFIVCMDGNFQHRRHLAASSGIPEQNKTFTLFIDPDEVLQMESTMRGNIQPDEVNDNLDRCTEQHTAANDVRGPTTWKACDDTGIFGMAC</sequence>
<evidence type="ECO:0000256" key="1">
    <source>
        <dbReference type="SAM" id="MobiDB-lite"/>
    </source>
</evidence>
<protein>
    <recommendedName>
        <fullName evidence="2">CxC1-like cysteine cluster associated with KDZ transposases domain-containing protein</fullName>
    </recommendedName>
</protein>
<reference evidence="4" key="2">
    <citation type="journal article" date="2011" name="Proc. Natl. Acad. Sci. U.S.A.">
        <title>Obligate biotrophy features unraveled by the genomic analysis of rust fungi.</title>
        <authorList>
            <person name="Duplessis S."/>
            <person name="Cuomo C.A."/>
            <person name="Lin Y.-C."/>
            <person name="Aerts A."/>
            <person name="Tisserant E."/>
            <person name="Veneault-Fourrey C."/>
            <person name="Joly D.L."/>
            <person name="Hacquard S."/>
            <person name="Amselem J."/>
            <person name="Cantarel B.L."/>
            <person name="Chiu R."/>
            <person name="Coutinho P.M."/>
            <person name="Feau N."/>
            <person name="Field M."/>
            <person name="Frey P."/>
            <person name="Gelhaye E."/>
            <person name="Goldberg J."/>
            <person name="Grabherr M.G."/>
            <person name="Kodira C.D."/>
            <person name="Kohler A."/>
            <person name="Kuees U."/>
            <person name="Lindquist E.A."/>
            <person name="Lucas S.M."/>
            <person name="Mago R."/>
            <person name="Mauceli E."/>
            <person name="Morin E."/>
            <person name="Murat C."/>
            <person name="Pangilinan J.L."/>
            <person name="Park R."/>
            <person name="Pearson M."/>
            <person name="Quesneville H."/>
            <person name="Rouhier N."/>
            <person name="Sakthikumar S."/>
            <person name="Salamov A.A."/>
            <person name="Schmutz J."/>
            <person name="Selles B."/>
            <person name="Shapiro H."/>
            <person name="Tanguay P."/>
            <person name="Tuskan G.A."/>
            <person name="Henrissat B."/>
            <person name="Van de Peer Y."/>
            <person name="Rouze P."/>
            <person name="Ellis J.G."/>
            <person name="Dodds P.N."/>
            <person name="Schein J.E."/>
            <person name="Zhong S."/>
            <person name="Hamelin R.C."/>
            <person name="Grigoriev I.V."/>
            <person name="Szabo L.J."/>
            <person name="Martin F."/>
        </authorList>
    </citation>
    <scope>NUCLEOTIDE SEQUENCE [LARGE SCALE GENOMIC DNA]</scope>
    <source>
        <strain evidence="4">CRL 75-36-700-3 / race SCCL</strain>
    </source>
</reference>
<dbReference type="InterPro" id="IPR040521">
    <property type="entry name" value="KDZ"/>
</dbReference>
<dbReference type="AlphaFoldDB" id="E3K2U7"/>
<dbReference type="VEuPathDB" id="FungiDB:PGTG_04622"/>
<organism evidence="3 4">
    <name type="scientific">Puccinia graminis f. sp. tritici (strain CRL 75-36-700-3 / race SCCL)</name>
    <name type="common">Black stem rust fungus</name>
    <dbReference type="NCBI Taxonomy" id="418459"/>
    <lineage>
        <taxon>Eukaryota</taxon>
        <taxon>Fungi</taxon>
        <taxon>Dikarya</taxon>
        <taxon>Basidiomycota</taxon>
        <taxon>Pucciniomycotina</taxon>
        <taxon>Pucciniomycetes</taxon>
        <taxon>Pucciniales</taxon>
        <taxon>Pucciniaceae</taxon>
        <taxon>Puccinia</taxon>
    </lineage>
</organism>
<dbReference type="EMBL" id="DS178270">
    <property type="protein sequence ID" value="EFP78666.1"/>
    <property type="molecule type" value="Genomic_DNA"/>
</dbReference>
<dbReference type="Pfam" id="PF18758">
    <property type="entry name" value="KDZ"/>
    <property type="match status" value="1"/>
</dbReference>